<dbReference type="NCBIfam" id="NF047718">
    <property type="entry name" value="Hfq_rel_Cyano"/>
    <property type="match status" value="1"/>
</dbReference>
<evidence type="ECO:0000313" key="3">
    <source>
        <dbReference type="Proteomes" id="UP001600165"/>
    </source>
</evidence>
<dbReference type="SUPFAM" id="SSF50182">
    <property type="entry name" value="Sm-like ribonucleoproteins"/>
    <property type="match status" value="1"/>
</dbReference>
<comment type="caution">
    <text evidence="2">The sequence shown here is derived from an EMBL/GenBank/DDBJ whole genome shotgun (WGS) entry which is preliminary data.</text>
</comment>
<dbReference type="RefSeq" id="WP_377963730.1">
    <property type="nucleotide sequence ID" value="NZ_JBHZOL010000055.1"/>
</dbReference>
<accession>A0ABW6IDE6</accession>
<dbReference type="EMBL" id="JBHZOL010000055">
    <property type="protein sequence ID" value="MFE4106204.1"/>
    <property type="molecule type" value="Genomic_DNA"/>
</dbReference>
<protein>
    <submittedName>
        <fullName evidence="2">RNA-binding protein hfq</fullName>
    </submittedName>
</protein>
<evidence type="ECO:0000313" key="2">
    <source>
        <dbReference type="EMBL" id="MFE4106204.1"/>
    </source>
</evidence>
<name>A0ABW6IDE6_9CYAN</name>
<dbReference type="Pfam" id="PF21979">
    <property type="entry name" value="Hfq_1"/>
    <property type="match status" value="1"/>
</dbReference>
<dbReference type="InterPro" id="IPR010920">
    <property type="entry name" value="LSM_dom_sf"/>
</dbReference>
<proteinExistence type="predicted"/>
<reference evidence="2 3" key="1">
    <citation type="submission" date="2024-10" db="EMBL/GenBank/DDBJ databases">
        <authorList>
            <person name="Ratan Roy A."/>
            <person name="Morales Sandoval P.H."/>
            <person name="De Los Santos Villalobos S."/>
            <person name="Chakraborty S."/>
            <person name="Mukherjee J."/>
        </authorList>
    </citation>
    <scope>NUCLEOTIDE SEQUENCE [LARGE SCALE GENOMIC DNA]</scope>
    <source>
        <strain evidence="2 3">S1</strain>
    </source>
</reference>
<evidence type="ECO:0000259" key="1">
    <source>
        <dbReference type="Pfam" id="PF21979"/>
    </source>
</evidence>
<sequence>MAVELETGLPSVHQFQSLIREKQAIELKLITNDVVIGTLRWQDPHCLCIDSNEGQTLILWRHAIAYLKLL</sequence>
<feature type="domain" description="Hfq-related" evidence="1">
    <location>
        <begin position="9"/>
        <end position="68"/>
    </location>
</feature>
<dbReference type="Proteomes" id="UP001600165">
    <property type="component" value="Unassembled WGS sequence"/>
</dbReference>
<dbReference type="InterPro" id="IPR053840">
    <property type="entry name" value="Hfq_1"/>
</dbReference>
<organism evidence="2 3">
    <name type="scientific">Almyronema epifaneia S1</name>
    <dbReference type="NCBI Taxonomy" id="2991925"/>
    <lineage>
        <taxon>Bacteria</taxon>
        <taxon>Bacillati</taxon>
        <taxon>Cyanobacteriota</taxon>
        <taxon>Cyanophyceae</taxon>
        <taxon>Nodosilineales</taxon>
        <taxon>Nodosilineaceae</taxon>
        <taxon>Almyronema</taxon>
        <taxon>Almyronema epifaneia</taxon>
    </lineage>
</organism>
<keyword evidence="3" id="KW-1185">Reference proteome</keyword>
<gene>
    <name evidence="2" type="ORF">ACFVKH_07950</name>
</gene>
<dbReference type="Gene3D" id="2.30.30.100">
    <property type="match status" value="1"/>
</dbReference>